<dbReference type="Proteomes" id="UP000694005">
    <property type="component" value="Chromosome A09"/>
</dbReference>
<dbReference type="EMBL" id="LR031568">
    <property type="protein sequence ID" value="VDC60105.1"/>
    <property type="molecule type" value="Genomic_DNA"/>
</dbReference>
<feature type="domain" description="RNase H type-1" evidence="1">
    <location>
        <begin position="77"/>
        <end position="196"/>
    </location>
</feature>
<dbReference type="InterPro" id="IPR002156">
    <property type="entry name" value="RNaseH_domain"/>
</dbReference>
<dbReference type="EMBL" id="LS974625">
    <property type="protein sequence ID" value="CAG7861807.1"/>
    <property type="molecule type" value="Genomic_DNA"/>
</dbReference>
<dbReference type="PANTHER" id="PTHR47074">
    <property type="entry name" value="BNAC02G40300D PROTEIN"/>
    <property type="match status" value="1"/>
</dbReference>
<dbReference type="Pfam" id="PF13456">
    <property type="entry name" value="RVT_3"/>
    <property type="match status" value="1"/>
</dbReference>
<evidence type="ECO:0000259" key="1">
    <source>
        <dbReference type="Pfam" id="PF13456"/>
    </source>
</evidence>
<sequence length="237" mass="26929">ILSGALAVRARLRTRGINIDPMCSACGRGHEDIAHVLFHCKYAKEVWAHTSIPMPPSGSWSNSVCWQRPPPNWLKCNVAASWVFNAPFSGAAWIVRNEEGKVLLHSRRAFTRLTSPLHSELQALLWSVESMASHHFHQVILETSSLDLRMALLRPELFPQFRLLISNINERLRFLPEWRVDYVNVSRNLAAMSIATSVTSDHRSQSYVASGGPLWLNNLLLKEVVATTLRNHNQHYY</sequence>
<feature type="non-terminal residue" evidence="4">
    <location>
        <position position="1"/>
    </location>
</feature>
<dbReference type="InterPro" id="IPR052929">
    <property type="entry name" value="RNase_H-like_EbsB-rel"/>
</dbReference>
<dbReference type="InterPro" id="IPR026960">
    <property type="entry name" value="RVT-Znf"/>
</dbReference>
<proteinExistence type="predicted"/>
<dbReference type="CDD" id="cd06222">
    <property type="entry name" value="RNase_H_like"/>
    <property type="match status" value="1"/>
</dbReference>
<feature type="domain" description="Reverse transcriptase zinc-binding" evidence="2">
    <location>
        <begin position="2"/>
        <end position="47"/>
    </location>
</feature>
<dbReference type="InterPro" id="IPR044730">
    <property type="entry name" value="RNase_H-like_dom_plant"/>
</dbReference>
<dbReference type="GO" id="GO:0003676">
    <property type="term" value="F:nucleic acid binding"/>
    <property type="evidence" value="ECO:0007669"/>
    <property type="project" value="InterPro"/>
</dbReference>
<dbReference type="Gramene" id="A09p22740.2_BraZ1">
    <property type="protein sequence ID" value="A09p22740.2_BraZ1.CDS"/>
    <property type="gene ID" value="A09g22740.2_BraZ1"/>
</dbReference>
<evidence type="ECO:0000313" key="4">
    <source>
        <dbReference type="EMBL" id="VDC60105.1"/>
    </source>
</evidence>
<accession>A0A3P5YBP1</accession>
<gene>
    <name evidence="4" type="ORF">BRAA09T37716Z</name>
    <name evidence="3" type="ORF">BRAPAZ1V2_A09P22740.2</name>
</gene>
<evidence type="ECO:0000259" key="2">
    <source>
        <dbReference type="Pfam" id="PF13966"/>
    </source>
</evidence>
<organism evidence="4">
    <name type="scientific">Brassica campestris</name>
    <name type="common">Field mustard</name>
    <dbReference type="NCBI Taxonomy" id="3711"/>
    <lineage>
        <taxon>Eukaryota</taxon>
        <taxon>Viridiplantae</taxon>
        <taxon>Streptophyta</taxon>
        <taxon>Embryophyta</taxon>
        <taxon>Tracheophyta</taxon>
        <taxon>Spermatophyta</taxon>
        <taxon>Magnoliopsida</taxon>
        <taxon>eudicotyledons</taxon>
        <taxon>Gunneridae</taxon>
        <taxon>Pentapetalae</taxon>
        <taxon>rosids</taxon>
        <taxon>malvids</taxon>
        <taxon>Brassicales</taxon>
        <taxon>Brassicaceae</taxon>
        <taxon>Brassiceae</taxon>
        <taxon>Brassica</taxon>
    </lineage>
</organism>
<evidence type="ECO:0000313" key="3">
    <source>
        <dbReference type="EMBL" id="CAG7861807.1"/>
    </source>
</evidence>
<evidence type="ECO:0008006" key="5">
    <source>
        <dbReference type="Google" id="ProtNLM"/>
    </source>
</evidence>
<protein>
    <recommendedName>
        <fullName evidence="5">Reverse transcriptase zinc-binding domain-containing protein</fullName>
    </recommendedName>
</protein>
<name>A0A3P5YBP1_BRACM</name>
<dbReference type="AlphaFoldDB" id="A0A3P5YBP1"/>
<reference evidence="4" key="1">
    <citation type="submission" date="2018-11" db="EMBL/GenBank/DDBJ databases">
        <authorList>
            <consortium name="Genoscope - CEA"/>
            <person name="William W."/>
        </authorList>
    </citation>
    <scope>NUCLEOTIDE SEQUENCE</scope>
</reference>
<dbReference type="Pfam" id="PF13966">
    <property type="entry name" value="zf-RVT"/>
    <property type="match status" value="1"/>
</dbReference>
<dbReference type="PANTHER" id="PTHR47074:SF49">
    <property type="entry name" value="POLYNUCLEOTIDYL TRANSFERASE, RIBONUCLEASE H-LIKE SUPERFAMILY PROTEIN"/>
    <property type="match status" value="1"/>
</dbReference>
<dbReference type="GO" id="GO:0004523">
    <property type="term" value="F:RNA-DNA hybrid ribonuclease activity"/>
    <property type="evidence" value="ECO:0007669"/>
    <property type="project" value="InterPro"/>
</dbReference>